<dbReference type="GO" id="GO:0005737">
    <property type="term" value="C:cytoplasm"/>
    <property type="evidence" value="ECO:0007669"/>
    <property type="project" value="UniProtKB-SubCell"/>
</dbReference>
<keyword evidence="3" id="KW-0963">Cytoplasm</keyword>
<evidence type="ECO:0000313" key="14">
    <source>
        <dbReference type="Proteomes" id="UP000250550"/>
    </source>
</evidence>
<evidence type="ECO:0000256" key="3">
    <source>
        <dbReference type="ARBA" id="ARBA00022490"/>
    </source>
</evidence>
<dbReference type="InterPro" id="IPR009057">
    <property type="entry name" value="Homeodomain-like_sf"/>
</dbReference>
<accession>A0A329UQC2</accession>
<comment type="subcellular location">
    <subcellularLocation>
        <location evidence="1">Cytoplasm</location>
    </subcellularLocation>
</comment>
<dbReference type="InterPro" id="IPR051552">
    <property type="entry name" value="HptR"/>
</dbReference>
<dbReference type="GO" id="GO:0003700">
    <property type="term" value="F:DNA-binding transcription factor activity"/>
    <property type="evidence" value="ECO:0007669"/>
    <property type="project" value="InterPro"/>
</dbReference>
<dbReference type="SUPFAM" id="SSF52172">
    <property type="entry name" value="CheY-like"/>
    <property type="match status" value="1"/>
</dbReference>
<dbReference type="Gene3D" id="3.40.50.2300">
    <property type="match status" value="1"/>
</dbReference>
<evidence type="ECO:0000256" key="1">
    <source>
        <dbReference type="ARBA" id="ARBA00004496"/>
    </source>
</evidence>
<comment type="caution">
    <text evidence="13">The sequence shown here is derived from an EMBL/GenBank/DDBJ whole genome shotgun (WGS) entry which is preliminary data.</text>
</comment>
<proteinExistence type="predicted"/>
<evidence type="ECO:0000259" key="11">
    <source>
        <dbReference type="PROSITE" id="PS01124"/>
    </source>
</evidence>
<name>A0A329UQC2_9FIRM</name>
<dbReference type="PANTHER" id="PTHR42713:SF3">
    <property type="entry name" value="TRANSCRIPTIONAL REGULATORY PROTEIN HPTR"/>
    <property type="match status" value="1"/>
</dbReference>
<evidence type="ECO:0000256" key="7">
    <source>
        <dbReference type="ARBA" id="ARBA00023125"/>
    </source>
</evidence>
<dbReference type="PROSITE" id="PS01124">
    <property type="entry name" value="HTH_ARAC_FAMILY_2"/>
    <property type="match status" value="1"/>
</dbReference>
<gene>
    <name evidence="13" type="ORF">C4N21_13830</name>
</gene>
<dbReference type="EMBL" id="PRLF01000031">
    <property type="protein sequence ID" value="RAW63037.1"/>
    <property type="molecule type" value="Genomic_DNA"/>
</dbReference>
<dbReference type="SMART" id="SM00448">
    <property type="entry name" value="REC"/>
    <property type="match status" value="1"/>
</dbReference>
<feature type="domain" description="Response regulatory" evidence="12">
    <location>
        <begin position="3"/>
        <end position="120"/>
    </location>
</feature>
<feature type="domain" description="HTH araC/xylS-type" evidence="11">
    <location>
        <begin position="383"/>
        <end position="485"/>
    </location>
</feature>
<evidence type="ECO:0000313" key="13">
    <source>
        <dbReference type="EMBL" id="RAW63037.1"/>
    </source>
</evidence>
<dbReference type="CDD" id="cd17536">
    <property type="entry name" value="REC_YesN-like"/>
    <property type="match status" value="1"/>
</dbReference>
<organism evidence="13 14">
    <name type="scientific">Faecalibacterium prausnitzii</name>
    <dbReference type="NCBI Taxonomy" id="853"/>
    <lineage>
        <taxon>Bacteria</taxon>
        <taxon>Bacillati</taxon>
        <taxon>Bacillota</taxon>
        <taxon>Clostridia</taxon>
        <taxon>Eubacteriales</taxon>
        <taxon>Oscillospiraceae</taxon>
        <taxon>Faecalibacterium</taxon>
    </lineage>
</organism>
<feature type="modified residue" description="4-aspartylphosphate" evidence="10">
    <location>
        <position position="55"/>
    </location>
</feature>
<dbReference type="PANTHER" id="PTHR42713">
    <property type="entry name" value="HISTIDINE KINASE-RELATED"/>
    <property type="match status" value="1"/>
</dbReference>
<dbReference type="InterPro" id="IPR011006">
    <property type="entry name" value="CheY-like_superfamily"/>
</dbReference>
<evidence type="ECO:0000256" key="2">
    <source>
        <dbReference type="ARBA" id="ARBA00018672"/>
    </source>
</evidence>
<keyword evidence="7" id="KW-0238">DNA-binding</keyword>
<dbReference type="Gene3D" id="1.10.10.60">
    <property type="entry name" value="Homeodomain-like"/>
    <property type="match status" value="2"/>
</dbReference>
<evidence type="ECO:0000256" key="10">
    <source>
        <dbReference type="PROSITE-ProRule" id="PRU00169"/>
    </source>
</evidence>
<evidence type="ECO:0000256" key="9">
    <source>
        <dbReference type="ARBA" id="ARBA00024867"/>
    </source>
</evidence>
<dbReference type="InterPro" id="IPR001789">
    <property type="entry name" value="Sig_transdc_resp-reg_receiver"/>
</dbReference>
<dbReference type="RefSeq" id="WP_112122123.1">
    <property type="nucleotide sequence ID" value="NZ_JBMYGM010000001.1"/>
</dbReference>
<dbReference type="GO" id="GO:0000160">
    <property type="term" value="P:phosphorelay signal transduction system"/>
    <property type="evidence" value="ECO:0007669"/>
    <property type="project" value="UniProtKB-KW"/>
</dbReference>
<dbReference type="GO" id="GO:0043565">
    <property type="term" value="F:sequence-specific DNA binding"/>
    <property type="evidence" value="ECO:0007669"/>
    <property type="project" value="InterPro"/>
</dbReference>
<evidence type="ECO:0000256" key="4">
    <source>
        <dbReference type="ARBA" id="ARBA00022553"/>
    </source>
</evidence>
<keyword evidence="4 10" id="KW-0597">Phosphoprotein</keyword>
<dbReference type="SMART" id="SM00342">
    <property type="entry name" value="HTH_ARAC"/>
    <property type="match status" value="1"/>
</dbReference>
<dbReference type="PROSITE" id="PS50110">
    <property type="entry name" value="RESPONSE_REGULATORY"/>
    <property type="match status" value="1"/>
</dbReference>
<evidence type="ECO:0000256" key="5">
    <source>
        <dbReference type="ARBA" id="ARBA00023012"/>
    </source>
</evidence>
<reference evidence="13 14" key="1">
    <citation type="submission" date="2018-02" db="EMBL/GenBank/DDBJ databases">
        <title>Complete genome sequencing of Faecalibacterium prausnitzii strains isolated from the human gut.</title>
        <authorList>
            <person name="Fitzgerald B.C."/>
            <person name="Shkoporov A.N."/>
            <person name="Ross P.R."/>
            <person name="Hill C."/>
        </authorList>
    </citation>
    <scope>NUCLEOTIDE SEQUENCE [LARGE SCALE GENOMIC DNA]</scope>
    <source>
        <strain evidence="13 14">APC924/119</strain>
    </source>
</reference>
<evidence type="ECO:0000256" key="8">
    <source>
        <dbReference type="ARBA" id="ARBA00023163"/>
    </source>
</evidence>
<comment type="function">
    <text evidence="9">May play the central regulatory role in sporulation. It may be an element of the effector pathway responsible for the activation of sporulation genes in response to nutritional stress. Spo0A may act in concert with spo0H (a sigma factor) to control the expression of some genes that are critical to the sporulation process.</text>
</comment>
<sequence length="486" mass="55664">MYTLLIVDDEEIEREGMAQFIPWDSYEIKVVSTARNGAEGLEKIAKFRPDLAIVDIKMPVMNGIEMIRQAKEQYPDMTFVVLSGYGDYEFTSQAMELGVRHYILKPCDESKMIPVLNKAFAELEEARKKNARSEKLETEARLLKPYAREQLFRDLLLGKAQASSGARQLVDELGGEQRMVLLLDFRLKCGFDSLERYVVGNMLGDLLPDGTLLMTTGVDRDVLVLADAMAESSVETAVQVLKKEFKRFETLPMLSSASRTGTLAELSVLFRQAQELLQLNMDENEPALLRPSRNAALPETVNEIFDLEALRQTGSYEELLQELAFSFAKMEAKDYRPQQRQKLCELAWKLLFEDKAAPEDSLPAWADALTAAWNHPQPDARSREIFLAIYENLPEPEFSLQTIAQQRLFMSEDHLRRIFSQMTGNRFSAYLEHCRITQARRLLEFQPDMKISRLAELVGYPLDGQYFSKVFRKICGVTPTEYRNHH</sequence>
<dbReference type="SUPFAM" id="SSF46689">
    <property type="entry name" value="Homeodomain-like"/>
    <property type="match status" value="1"/>
</dbReference>
<dbReference type="Proteomes" id="UP000250550">
    <property type="component" value="Unassembled WGS sequence"/>
</dbReference>
<keyword evidence="5" id="KW-0902">Two-component regulatory system</keyword>
<dbReference type="InterPro" id="IPR018060">
    <property type="entry name" value="HTH_AraC"/>
</dbReference>
<dbReference type="AlphaFoldDB" id="A0A329UQC2"/>
<protein>
    <recommendedName>
        <fullName evidence="2">Stage 0 sporulation protein A homolog</fullName>
    </recommendedName>
</protein>
<keyword evidence="6" id="KW-0805">Transcription regulation</keyword>
<evidence type="ECO:0000256" key="6">
    <source>
        <dbReference type="ARBA" id="ARBA00023015"/>
    </source>
</evidence>
<evidence type="ECO:0000259" key="12">
    <source>
        <dbReference type="PROSITE" id="PS50110"/>
    </source>
</evidence>
<dbReference type="Pfam" id="PF00072">
    <property type="entry name" value="Response_reg"/>
    <property type="match status" value="1"/>
</dbReference>
<keyword evidence="8" id="KW-0804">Transcription</keyword>
<dbReference type="Pfam" id="PF12833">
    <property type="entry name" value="HTH_18"/>
    <property type="match status" value="1"/>
</dbReference>